<accession>A0A951QHA4</accession>
<dbReference type="Proteomes" id="UP000757435">
    <property type="component" value="Unassembled WGS sequence"/>
</dbReference>
<proteinExistence type="predicted"/>
<dbReference type="Pfam" id="PF04101">
    <property type="entry name" value="Glyco_tran_28_C"/>
    <property type="match status" value="1"/>
</dbReference>
<dbReference type="PANTHER" id="PTHR21015">
    <property type="entry name" value="UDP-N-ACETYLGLUCOSAMINE--N-ACETYLMURAMYL-(PENTAPEPTIDE) PYROPHOSPHORYL-UNDECAPRENOL N-ACETYLGLUCOSAMINE TRANSFERASE 1"/>
    <property type="match status" value="1"/>
</dbReference>
<evidence type="ECO:0000259" key="1">
    <source>
        <dbReference type="Pfam" id="PF04101"/>
    </source>
</evidence>
<gene>
    <name evidence="2" type="ORF">KME15_21205</name>
</gene>
<dbReference type="PANTHER" id="PTHR21015:SF28">
    <property type="entry name" value="SLL1722 PROTEIN"/>
    <property type="match status" value="1"/>
</dbReference>
<dbReference type="Gene3D" id="3.40.50.2000">
    <property type="entry name" value="Glycogen Phosphorylase B"/>
    <property type="match status" value="1"/>
</dbReference>
<dbReference type="SUPFAM" id="SSF53756">
    <property type="entry name" value="UDP-Glycosyltransferase/glycogen phosphorylase"/>
    <property type="match status" value="1"/>
</dbReference>
<sequence>MRLMVYSHDAFGLGNIRRMLAICQYLLKVFPKVSILVVSGSPVLHSLRLPAGLDYIKLPCMGRDEAGDMSAKYLGSKMEDTVKLRSDLILTATMNFQPDAFLVDKKPDGLQGELKSTIKFLKAHLPQTKLVLLLRDILDRAEVTIAQWQRHDYYRTLETLYDQAWVVGTPEVFDLCREYQFSEALVRKTHFCGYILRERGLKSRSQLRQTLGIKPDESLVLVTPGGGGDGYRLVDTYLRGLATFPQRQLKSVIISGPEMSVAQRTEILQRSAGNPDIWVEEFTDDLMSYMDAADVVVAMGGYNTIGEILTLRKKAIVIPRTQPVLEQWIRAQRMAQLGAFKTICPDRLTPELLMESVFDELCCNHSTPLQPGLEMNALPRIAQLLTGLLYGSSPVSAYSPLDSPKFTLEVSVK</sequence>
<feature type="domain" description="Glycosyl transferase family 28 C-terminal" evidence="1">
    <location>
        <begin position="228"/>
        <end position="358"/>
    </location>
</feature>
<dbReference type="GO" id="GO:0016758">
    <property type="term" value="F:hexosyltransferase activity"/>
    <property type="evidence" value="ECO:0007669"/>
    <property type="project" value="InterPro"/>
</dbReference>
<reference evidence="2" key="1">
    <citation type="submission" date="2021-05" db="EMBL/GenBank/DDBJ databases">
        <authorList>
            <person name="Pietrasiak N."/>
            <person name="Ward R."/>
            <person name="Stajich J.E."/>
            <person name="Kurbessoian T."/>
        </authorList>
    </citation>
    <scope>NUCLEOTIDE SEQUENCE</scope>
    <source>
        <strain evidence="2">UHER 2000/2452</strain>
    </source>
</reference>
<organism evidence="2 3">
    <name type="scientific">Drouetiella hepatica Uher 2000/2452</name>
    <dbReference type="NCBI Taxonomy" id="904376"/>
    <lineage>
        <taxon>Bacteria</taxon>
        <taxon>Bacillati</taxon>
        <taxon>Cyanobacteriota</taxon>
        <taxon>Cyanophyceae</taxon>
        <taxon>Oculatellales</taxon>
        <taxon>Oculatellaceae</taxon>
        <taxon>Drouetiella</taxon>
    </lineage>
</organism>
<dbReference type="EMBL" id="JAHHHD010000032">
    <property type="protein sequence ID" value="MBW4661203.1"/>
    <property type="molecule type" value="Genomic_DNA"/>
</dbReference>
<reference evidence="2" key="2">
    <citation type="journal article" date="2022" name="Microbiol. Resour. Announc.">
        <title>Metagenome Sequencing to Explore Phylogenomics of Terrestrial Cyanobacteria.</title>
        <authorList>
            <person name="Ward R.D."/>
            <person name="Stajich J.E."/>
            <person name="Johansen J.R."/>
            <person name="Huntemann M."/>
            <person name="Clum A."/>
            <person name="Foster B."/>
            <person name="Foster B."/>
            <person name="Roux S."/>
            <person name="Palaniappan K."/>
            <person name="Varghese N."/>
            <person name="Mukherjee S."/>
            <person name="Reddy T.B.K."/>
            <person name="Daum C."/>
            <person name="Copeland A."/>
            <person name="Chen I.A."/>
            <person name="Ivanova N.N."/>
            <person name="Kyrpides N.C."/>
            <person name="Shapiro N."/>
            <person name="Eloe-Fadrosh E.A."/>
            <person name="Pietrasiak N."/>
        </authorList>
    </citation>
    <scope>NUCLEOTIDE SEQUENCE</scope>
    <source>
        <strain evidence="2">UHER 2000/2452</strain>
    </source>
</reference>
<evidence type="ECO:0000313" key="3">
    <source>
        <dbReference type="Proteomes" id="UP000757435"/>
    </source>
</evidence>
<name>A0A951QHA4_9CYAN</name>
<protein>
    <submittedName>
        <fullName evidence="2">Glycosyltransferase</fullName>
    </submittedName>
</protein>
<dbReference type="InterPro" id="IPR007235">
    <property type="entry name" value="Glyco_trans_28_C"/>
</dbReference>
<comment type="caution">
    <text evidence="2">The sequence shown here is derived from an EMBL/GenBank/DDBJ whole genome shotgun (WGS) entry which is preliminary data.</text>
</comment>
<dbReference type="AlphaFoldDB" id="A0A951QHA4"/>
<evidence type="ECO:0000313" key="2">
    <source>
        <dbReference type="EMBL" id="MBW4661203.1"/>
    </source>
</evidence>